<accession>A0A1J4U235</accession>
<dbReference type="InterPro" id="IPR004821">
    <property type="entry name" value="Cyt_trans-like"/>
</dbReference>
<dbReference type="AlphaFoldDB" id="A0A1J4U235"/>
<dbReference type="GO" id="GO:0016779">
    <property type="term" value="F:nucleotidyltransferase activity"/>
    <property type="evidence" value="ECO:0007669"/>
    <property type="project" value="UniProtKB-KW"/>
</dbReference>
<dbReference type="NCBIfam" id="TIGR00125">
    <property type="entry name" value="cyt_tran_rel"/>
    <property type="match status" value="1"/>
</dbReference>
<protein>
    <recommendedName>
        <fullName evidence="3">Cytidyltransferase-like domain-containing protein</fullName>
    </recommendedName>
</protein>
<comment type="caution">
    <text evidence="4">The sequence shown here is derived from an EMBL/GenBank/DDBJ whole genome shotgun (WGS) entry which is preliminary data.</text>
</comment>
<dbReference type="Gene3D" id="3.40.50.620">
    <property type="entry name" value="HUPs"/>
    <property type="match status" value="1"/>
</dbReference>
<keyword evidence="2" id="KW-0548">Nucleotidyltransferase</keyword>
<organism evidence="4 5">
    <name type="scientific">Candidatus Kuenenbacteria bacterium CG1_02_38_13</name>
    <dbReference type="NCBI Taxonomy" id="1805235"/>
    <lineage>
        <taxon>Bacteria</taxon>
        <taxon>Candidatus Kueneniibacteriota</taxon>
    </lineage>
</organism>
<evidence type="ECO:0000313" key="4">
    <source>
        <dbReference type="EMBL" id="OIO16343.1"/>
    </source>
</evidence>
<dbReference type="InterPro" id="IPR050385">
    <property type="entry name" value="Archaeal_FAD_synthase"/>
</dbReference>
<dbReference type="PANTHER" id="PTHR43793:SF1">
    <property type="entry name" value="FAD SYNTHASE"/>
    <property type="match status" value="1"/>
</dbReference>
<name>A0A1J4U235_9BACT</name>
<keyword evidence="1" id="KW-0808">Transferase</keyword>
<evidence type="ECO:0000259" key="3">
    <source>
        <dbReference type="Pfam" id="PF01467"/>
    </source>
</evidence>
<dbReference type="SUPFAM" id="SSF52374">
    <property type="entry name" value="Nucleotidylyl transferase"/>
    <property type="match status" value="1"/>
</dbReference>
<reference evidence="4 5" key="1">
    <citation type="journal article" date="2016" name="Environ. Microbiol.">
        <title>Genomic resolution of a cold subsurface aquifer community provides metabolic insights for novel microbes adapted to high CO concentrations.</title>
        <authorList>
            <person name="Probst A.J."/>
            <person name="Castelle C.J."/>
            <person name="Singh A."/>
            <person name="Brown C.T."/>
            <person name="Anantharaman K."/>
            <person name="Sharon I."/>
            <person name="Hug L.A."/>
            <person name="Burstein D."/>
            <person name="Emerson J.B."/>
            <person name="Thomas B.C."/>
            <person name="Banfield J.F."/>
        </authorList>
    </citation>
    <scope>NUCLEOTIDE SEQUENCE [LARGE SCALE GENOMIC DNA]</scope>
    <source>
        <strain evidence="4">CG1_02_38_13</strain>
    </source>
</reference>
<dbReference type="PANTHER" id="PTHR43793">
    <property type="entry name" value="FAD SYNTHASE"/>
    <property type="match status" value="1"/>
</dbReference>
<proteinExistence type="predicted"/>
<sequence>MNALDRTHKQKKGKRVVVFGTFDRLHKGHINFLKQARQFGDELYIIVARDNNAVKIKGRLPNDTELRRVKKIKNLKIAKRVMLGQKNFNSRYNLLNKIRPHIVALGYDQQAKLIELRSQLKKYGMSAKIVRLKPYHPEKYKTSKLNNIQ</sequence>
<evidence type="ECO:0000256" key="2">
    <source>
        <dbReference type="ARBA" id="ARBA00022695"/>
    </source>
</evidence>
<dbReference type="Proteomes" id="UP000182465">
    <property type="component" value="Unassembled WGS sequence"/>
</dbReference>
<dbReference type="Pfam" id="PF01467">
    <property type="entry name" value="CTP_transf_like"/>
    <property type="match status" value="1"/>
</dbReference>
<evidence type="ECO:0000256" key="1">
    <source>
        <dbReference type="ARBA" id="ARBA00022679"/>
    </source>
</evidence>
<dbReference type="InterPro" id="IPR014729">
    <property type="entry name" value="Rossmann-like_a/b/a_fold"/>
</dbReference>
<gene>
    <name evidence="4" type="ORF">AUJ29_02950</name>
</gene>
<feature type="domain" description="Cytidyltransferase-like" evidence="3">
    <location>
        <begin position="18"/>
        <end position="143"/>
    </location>
</feature>
<dbReference type="EMBL" id="MNVB01000063">
    <property type="protein sequence ID" value="OIO16343.1"/>
    <property type="molecule type" value="Genomic_DNA"/>
</dbReference>
<evidence type="ECO:0000313" key="5">
    <source>
        <dbReference type="Proteomes" id="UP000182465"/>
    </source>
</evidence>